<sequence length="65" mass="7583">MQNNNDYFDIRASKSEMTLMERKKNIGKMVKNLINANDNLNKQITNNNKMLISLLDSLKKFDCCL</sequence>
<dbReference type="Proteomes" id="UP000792220">
    <property type="component" value="Genome"/>
</dbReference>
<protein>
    <submittedName>
        <fullName evidence="2">Uncharacterized protein</fullName>
    </submittedName>
</protein>
<evidence type="ECO:0000256" key="1">
    <source>
        <dbReference type="SAM" id="Coils"/>
    </source>
</evidence>
<keyword evidence="3" id="KW-1185">Reference proteome</keyword>
<proteinExistence type="predicted"/>
<gene>
    <name evidence="2" type="ORF">CHBEV_046</name>
</gene>
<dbReference type="EMBL" id="HF679132">
    <property type="protein sequence ID" value="CCU55614.1"/>
    <property type="molecule type" value="Genomic_DNA"/>
</dbReference>
<reference evidence="2" key="1">
    <citation type="journal article" date="2013" name="J. Virol.">
        <title>New Insights into the Evolution of Entomopoxvirinae from the Complete Genome Sequences of Four Entomopoxviruses Infecting Adoxophyes honmai, Choristoneura biennis, Choristoneura rosaceana, and Mythimna separata.</title>
        <authorList>
            <person name="Theze J."/>
            <person name="Takatsuka J."/>
            <person name="Li Z."/>
            <person name="Gallais J."/>
            <person name="Doucet D."/>
            <person name="Arif B."/>
            <person name="Nakai M."/>
            <person name="Herniou E.A."/>
        </authorList>
    </citation>
    <scope>NUCLEOTIDE SEQUENCE</scope>
</reference>
<name>A0A916KPE4_CBEPV</name>
<organism evidence="2 3">
    <name type="scientific">Choristoneura biennis entomopoxvirus</name>
    <name type="common">CbEPV</name>
    <dbReference type="NCBI Taxonomy" id="10288"/>
    <lineage>
        <taxon>Viruses</taxon>
        <taxon>Varidnaviria</taxon>
        <taxon>Bamfordvirae</taxon>
        <taxon>Nucleocytoviricota</taxon>
        <taxon>Pokkesviricetes</taxon>
        <taxon>Chitovirales</taxon>
        <taxon>Poxviridae</taxon>
        <taxon>Entomopoxvirinae</taxon>
        <taxon>Betaentomopoxvirus</taxon>
        <taxon>Betaentomopoxvirus cbiennis</taxon>
    </lineage>
</organism>
<dbReference type="RefSeq" id="YP_008004116.1">
    <property type="nucleotide sequence ID" value="NC_021248.1"/>
</dbReference>
<evidence type="ECO:0000313" key="3">
    <source>
        <dbReference type="Proteomes" id="UP000792220"/>
    </source>
</evidence>
<dbReference type="GeneID" id="15613036"/>
<keyword evidence="1" id="KW-0175">Coiled coil</keyword>
<evidence type="ECO:0000313" key="2">
    <source>
        <dbReference type="EMBL" id="CCU55614.1"/>
    </source>
</evidence>
<feature type="coiled-coil region" evidence="1">
    <location>
        <begin position="23"/>
        <end position="50"/>
    </location>
</feature>
<organismHost>
    <name type="scientific">Choristoneura fumiferana</name>
    <name type="common">Spruce budworm moth</name>
    <name type="synonym">Archips fumiferana</name>
    <dbReference type="NCBI Taxonomy" id="7141"/>
</organismHost>
<accession>A0A916KPE4</accession>
<dbReference type="KEGG" id="vg:15613036"/>